<dbReference type="EMBL" id="JACRSW010000005">
    <property type="protein sequence ID" value="MBC8556386.1"/>
    <property type="molecule type" value="Genomic_DNA"/>
</dbReference>
<proteinExistence type="predicted"/>
<comment type="caution">
    <text evidence="1">The sequence shown here is derived from an EMBL/GenBank/DDBJ whole genome shotgun (WGS) entry which is preliminary data.</text>
</comment>
<dbReference type="RefSeq" id="WP_249302508.1">
    <property type="nucleotide sequence ID" value="NZ_JACRSW010000005.1"/>
</dbReference>
<gene>
    <name evidence="1" type="ORF">H8700_01440</name>
</gene>
<accession>A0ABR7MRG4</accession>
<dbReference type="Proteomes" id="UP000637513">
    <property type="component" value="Unassembled WGS sequence"/>
</dbReference>
<organism evidence="1 2">
    <name type="scientific">Jutongia hominis</name>
    <dbReference type="NCBI Taxonomy" id="2763664"/>
    <lineage>
        <taxon>Bacteria</taxon>
        <taxon>Bacillati</taxon>
        <taxon>Bacillota</taxon>
        <taxon>Clostridia</taxon>
        <taxon>Lachnospirales</taxon>
        <taxon>Lachnospiraceae</taxon>
        <taxon>Jutongia</taxon>
    </lineage>
</organism>
<evidence type="ECO:0000313" key="1">
    <source>
        <dbReference type="EMBL" id="MBC8556386.1"/>
    </source>
</evidence>
<sequence length="78" mass="8790">MGNYTGELTDTFEIDKAMPQMASYGQKEAIVGQPVDIRFDAKPEGKCTYEVYKDGSDEQTDQYTKLNENGELVPIRYG</sequence>
<evidence type="ECO:0000313" key="2">
    <source>
        <dbReference type="Proteomes" id="UP000637513"/>
    </source>
</evidence>
<keyword evidence="2" id="KW-1185">Reference proteome</keyword>
<protein>
    <submittedName>
        <fullName evidence="1">Uncharacterized protein</fullName>
    </submittedName>
</protein>
<name>A0ABR7MRG4_9FIRM</name>
<reference evidence="1 2" key="1">
    <citation type="submission" date="2020-08" db="EMBL/GenBank/DDBJ databases">
        <title>Genome public.</title>
        <authorList>
            <person name="Liu C."/>
            <person name="Sun Q."/>
        </authorList>
    </citation>
    <scope>NUCLEOTIDE SEQUENCE [LARGE SCALE GENOMIC DNA]</scope>
    <source>
        <strain evidence="1 2">BX3</strain>
    </source>
</reference>